<keyword evidence="2" id="KW-0446">Lipid-binding</keyword>
<dbReference type="AlphaFoldDB" id="A0A3B6SJK2"/>
<dbReference type="Gramene" id="TraesRN7B0100542200.1">
    <property type="protein sequence ID" value="TraesRN7B0100542200.1"/>
    <property type="gene ID" value="TraesRN7B0100542200"/>
</dbReference>
<dbReference type="SMR" id="A0A3B6SJK2"/>
<dbReference type="Gramene" id="TraesCS7B03G0543400.1">
    <property type="protein sequence ID" value="TraesCS7B03G0543400.1.CDS"/>
    <property type="gene ID" value="TraesCS7B03G0543400"/>
</dbReference>
<dbReference type="Gramene" id="TraesCAD_scaffold_013478_01G000100.1">
    <property type="protein sequence ID" value="TraesCAD_scaffold_013478_01G000100.1"/>
    <property type="gene ID" value="TraesCAD_scaffold_013478_01G000100"/>
</dbReference>
<dbReference type="Gramene" id="TraesROB_scaffold_010498_01G000100.1">
    <property type="protein sequence ID" value="TraesROB_scaffold_010498_01G000100.1"/>
    <property type="gene ID" value="TraesROB_scaffold_010498_01G000100"/>
</dbReference>
<reference evidence="5" key="2">
    <citation type="submission" date="2018-10" db="UniProtKB">
        <authorList>
            <consortium name="EnsemblPlants"/>
        </authorList>
    </citation>
    <scope>IDENTIFICATION</scope>
</reference>
<dbReference type="PROSITE" id="PS51228">
    <property type="entry name" value="ACB_2"/>
    <property type="match status" value="1"/>
</dbReference>
<dbReference type="Gramene" id="TraesCS7B02G189600.1">
    <property type="protein sequence ID" value="TraesCS7B02G189600.1"/>
    <property type="gene ID" value="TraesCS7B02G189600"/>
</dbReference>
<organism evidence="5">
    <name type="scientific">Triticum aestivum</name>
    <name type="common">Wheat</name>
    <dbReference type="NCBI Taxonomy" id="4565"/>
    <lineage>
        <taxon>Eukaryota</taxon>
        <taxon>Viridiplantae</taxon>
        <taxon>Streptophyta</taxon>
        <taxon>Embryophyta</taxon>
        <taxon>Tracheophyta</taxon>
        <taxon>Spermatophyta</taxon>
        <taxon>Magnoliopsida</taxon>
        <taxon>Liliopsida</taxon>
        <taxon>Poales</taxon>
        <taxon>Poaceae</taxon>
        <taxon>BOP clade</taxon>
        <taxon>Pooideae</taxon>
        <taxon>Triticodae</taxon>
        <taxon>Triticeae</taxon>
        <taxon>Triticinae</taxon>
        <taxon>Triticum</taxon>
    </lineage>
</organism>
<dbReference type="EnsemblPlants" id="TraesCS7B02G189600.1">
    <property type="protein sequence ID" value="TraesCS7B02G189600.1"/>
    <property type="gene ID" value="TraesCS7B02G189600"/>
</dbReference>
<feature type="domain" description="ACB" evidence="4">
    <location>
        <begin position="1"/>
        <end position="102"/>
    </location>
</feature>
<dbReference type="Gramene" id="TraesSYM7B03G04186340.1">
    <property type="protein sequence ID" value="TraesSYM7B03G04186340.1"/>
    <property type="gene ID" value="TraesSYM7B03G04186340"/>
</dbReference>
<dbReference type="Pfam" id="PF00887">
    <property type="entry name" value="ACBP"/>
    <property type="match status" value="1"/>
</dbReference>
<dbReference type="Proteomes" id="UP000019116">
    <property type="component" value="Chromosome 7B"/>
</dbReference>
<dbReference type="Gramene" id="TraesJAG7B03G04122740.1">
    <property type="protein sequence ID" value="TraesJAG7B03G04122740.1"/>
    <property type="gene ID" value="TraesJAG7B03G04122740"/>
</dbReference>
<feature type="region of interest" description="Disordered" evidence="3">
    <location>
        <begin position="1"/>
        <end position="67"/>
    </location>
</feature>
<dbReference type="Gramene" id="TraesJUL7B03G04176050.1">
    <property type="protein sequence ID" value="TraesJUL7B03G04176050.1"/>
    <property type="gene ID" value="TraesJUL7B03G04176050"/>
</dbReference>
<reference evidence="5" key="1">
    <citation type="submission" date="2018-08" db="EMBL/GenBank/DDBJ databases">
        <authorList>
            <person name="Rossello M."/>
        </authorList>
    </citation>
    <scope>NUCLEOTIDE SEQUENCE [LARGE SCALE GENOMIC DNA]</scope>
    <source>
        <strain evidence="5">cv. Chinese Spring</strain>
    </source>
</reference>
<dbReference type="GO" id="GO:0006631">
    <property type="term" value="P:fatty acid metabolic process"/>
    <property type="evidence" value="ECO:0000318"/>
    <property type="project" value="GO_Central"/>
</dbReference>
<dbReference type="GO" id="GO:0000062">
    <property type="term" value="F:fatty-acyl-CoA binding"/>
    <property type="evidence" value="ECO:0000318"/>
    <property type="project" value="GO_Central"/>
</dbReference>
<keyword evidence="6" id="KW-1185">Reference proteome</keyword>
<dbReference type="PANTHER" id="PTHR23310:SF62">
    <property type="entry name" value="ACYL-COA BINDING PROTEIN 1, ISOFORM A"/>
    <property type="match status" value="1"/>
</dbReference>
<evidence type="ECO:0000256" key="2">
    <source>
        <dbReference type="ARBA" id="ARBA00023121"/>
    </source>
</evidence>
<dbReference type="Gramene" id="TraesNOR7B03G04183420.1">
    <property type="protein sequence ID" value="TraesNOR7B03G04183420.1"/>
    <property type="gene ID" value="TraesNOR7B03G04183420"/>
</dbReference>
<dbReference type="SUPFAM" id="SSF47027">
    <property type="entry name" value="Acyl-CoA binding protein"/>
    <property type="match status" value="1"/>
</dbReference>
<dbReference type="Gramene" id="TraesWEE_scaffold_016923_01G000200.1">
    <property type="protein sequence ID" value="TraesWEE_scaffold_016923_01G000200.1"/>
    <property type="gene ID" value="TraesWEE_scaffold_016923_01G000200"/>
</dbReference>
<dbReference type="Gene3D" id="1.20.80.10">
    <property type="match status" value="1"/>
</dbReference>
<dbReference type="Gramene" id="TraesKAR7B01G0218980.1">
    <property type="protein sequence ID" value="cds.TraesKAR7B01G0218980.1"/>
    <property type="gene ID" value="TraesKAR7B01G0218980"/>
</dbReference>
<proteinExistence type="inferred from homology"/>
<evidence type="ECO:0000313" key="6">
    <source>
        <dbReference type="Proteomes" id="UP000019116"/>
    </source>
</evidence>
<evidence type="ECO:0000256" key="1">
    <source>
        <dbReference type="ARBA" id="ARBA00005567"/>
    </source>
</evidence>
<dbReference type="Gramene" id="TraesCLE_scaffold_008660_01G000200.1">
    <property type="protein sequence ID" value="TraesCLE_scaffold_008660_01G000200.1"/>
    <property type="gene ID" value="TraesCLE_scaffold_008660_01G000200"/>
</dbReference>
<dbReference type="InterPro" id="IPR000582">
    <property type="entry name" value="Acyl-CoA-binding_protein"/>
</dbReference>
<name>A0A3B6SJK2_WHEAT</name>
<dbReference type="InterPro" id="IPR035984">
    <property type="entry name" value="Acyl-CoA-binding_sf"/>
</dbReference>
<accession>A0A3B6SJK2</accession>
<dbReference type="InterPro" id="IPR014352">
    <property type="entry name" value="FERM/acyl-CoA-bd_prot_sf"/>
</dbReference>
<dbReference type="PANTHER" id="PTHR23310">
    <property type="entry name" value="ACYL-COA-BINDING PROTEIN, ACBP"/>
    <property type="match status" value="1"/>
</dbReference>
<dbReference type="STRING" id="4565.A0A3B6SJK2"/>
<evidence type="ECO:0000256" key="3">
    <source>
        <dbReference type="SAM" id="MobiDB-lite"/>
    </source>
</evidence>
<protein>
    <recommendedName>
        <fullName evidence="4">ACB domain-containing protein</fullName>
    </recommendedName>
</protein>
<comment type="similarity">
    <text evidence="1">Belongs to the ACBP family.</text>
</comment>
<evidence type="ECO:0000259" key="4">
    <source>
        <dbReference type="PROSITE" id="PS51228"/>
    </source>
</evidence>
<sequence>MAAEVASPPAHGPGLAGCRSKGRQTTTSNQTRRSEQPSGLGSSQRQRRLPPPLASPTSSRPGMFNMRERAKWDAWEAVKDKSKEAMNDYTTKVKQLQEEAAAAGSYSQRRTLCAILL</sequence>
<dbReference type="OrthoDB" id="346910at2759"/>
<evidence type="ECO:0000313" key="5">
    <source>
        <dbReference type="EnsemblPlants" id="TraesCS7B02G189600.1"/>
    </source>
</evidence>